<accession>A0A2T3ZZR8</accession>
<sequence>MATQAPNAAYLLAIYAANTARPHPKRPFPLGFLLPRYNPQTYGFRHQVTTRRLSHAICASNPSYPPALATKVLCGL</sequence>
<name>A0A2T3ZZR8_TRIHA</name>
<dbReference type="EMBL" id="KZ679688">
    <property type="protein sequence ID" value="PTB50305.1"/>
    <property type="molecule type" value="Genomic_DNA"/>
</dbReference>
<dbReference type="RefSeq" id="XP_024769982.1">
    <property type="nucleotide sequence ID" value="XM_024917763.1"/>
</dbReference>
<evidence type="ECO:0000313" key="2">
    <source>
        <dbReference type="Proteomes" id="UP000241690"/>
    </source>
</evidence>
<dbReference type="AlphaFoldDB" id="A0A2T3ZZR8"/>
<evidence type="ECO:0000313" key="1">
    <source>
        <dbReference type="EMBL" id="PTB50305.1"/>
    </source>
</evidence>
<gene>
    <name evidence="1" type="ORF">M431DRAFT_499139</name>
</gene>
<protein>
    <submittedName>
        <fullName evidence="1">Uncharacterized protein</fullName>
    </submittedName>
</protein>
<organism evidence="1 2">
    <name type="scientific">Trichoderma harzianum CBS 226.95</name>
    <dbReference type="NCBI Taxonomy" id="983964"/>
    <lineage>
        <taxon>Eukaryota</taxon>
        <taxon>Fungi</taxon>
        <taxon>Dikarya</taxon>
        <taxon>Ascomycota</taxon>
        <taxon>Pezizomycotina</taxon>
        <taxon>Sordariomycetes</taxon>
        <taxon>Hypocreomycetidae</taxon>
        <taxon>Hypocreales</taxon>
        <taxon>Hypocreaceae</taxon>
        <taxon>Trichoderma</taxon>
    </lineage>
</organism>
<dbReference type="Proteomes" id="UP000241690">
    <property type="component" value="Unassembled WGS sequence"/>
</dbReference>
<keyword evidence="2" id="KW-1185">Reference proteome</keyword>
<reference evidence="1 2" key="1">
    <citation type="submission" date="2016-07" db="EMBL/GenBank/DDBJ databases">
        <title>Multiple horizontal gene transfer events from other fungi enriched the ability of initially mycotrophic Trichoderma (Ascomycota) to feed on dead plant biomass.</title>
        <authorList>
            <consortium name="DOE Joint Genome Institute"/>
            <person name="Aerts A."/>
            <person name="Atanasova L."/>
            <person name="Chenthamara K."/>
            <person name="Zhang J."/>
            <person name="Grujic M."/>
            <person name="Henrissat B."/>
            <person name="Kuo A."/>
            <person name="Salamov A."/>
            <person name="Lipzen A."/>
            <person name="Labutti K."/>
            <person name="Barry K."/>
            <person name="Miao Y."/>
            <person name="Rahimi M.J."/>
            <person name="Shen Q."/>
            <person name="Grigoriev I.V."/>
            <person name="Kubicek C.P."/>
            <person name="Druzhinina I.S."/>
        </authorList>
    </citation>
    <scope>NUCLEOTIDE SEQUENCE [LARGE SCALE GENOMIC DNA]</scope>
    <source>
        <strain evidence="1 2">CBS 226.95</strain>
    </source>
</reference>
<proteinExistence type="predicted"/>
<dbReference type="GeneID" id="36626332"/>